<dbReference type="InterPro" id="IPR035979">
    <property type="entry name" value="RBD_domain_sf"/>
</dbReference>
<evidence type="ECO:0000256" key="1">
    <source>
        <dbReference type="ARBA" id="ARBA00022884"/>
    </source>
</evidence>
<evidence type="ECO:0000259" key="4">
    <source>
        <dbReference type="PROSITE" id="PS50102"/>
    </source>
</evidence>
<dbReference type="InterPro" id="IPR034525">
    <property type="entry name" value="PSF_RRM1"/>
</dbReference>
<protein>
    <recommendedName>
        <fullName evidence="4">RRM domain-containing protein</fullName>
    </recommendedName>
</protein>
<reference evidence="5" key="1">
    <citation type="submission" date="2025-08" db="UniProtKB">
        <authorList>
            <consortium name="Ensembl"/>
        </authorList>
    </citation>
    <scope>IDENTIFICATION</scope>
</reference>
<evidence type="ECO:0000256" key="2">
    <source>
        <dbReference type="PROSITE-ProRule" id="PRU00176"/>
    </source>
</evidence>
<sequence length="202" mass="20504">MGGGPQGPGGPPGGGPKPEPPKPPASTSAPPPSSSSSASTTAGPAGSQPGPGAPPPAALPAGQPPQQQAQGSAPASAPPGPGGQPQPQPKPSPSPTPAGANLSLLRRPGEKTYTQRCRLFVGNLPADITDEDFKRLFAKYGEPGEVFINKGKGFGFIKLESRALAEIAKAELDDTPMRGRQLRVRFATHSALKNPSLCILVF</sequence>
<evidence type="ECO:0000256" key="3">
    <source>
        <dbReference type="SAM" id="MobiDB-lite"/>
    </source>
</evidence>
<dbReference type="SUPFAM" id="SSF54928">
    <property type="entry name" value="RNA-binding domain, RBD"/>
    <property type="match status" value="1"/>
</dbReference>
<feature type="compositionally biased region" description="Low complexity" evidence="3">
    <location>
        <begin position="34"/>
        <end position="50"/>
    </location>
</feature>
<reference evidence="5" key="2">
    <citation type="submission" date="2025-09" db="UniProtKB">
        <authorList>
            <consortium name="Ensembl"/>
        </authorList>
    </citation>
    <scope>IDENTIFICATION</scope>
</reference>
<dbReference type="InterPro" id="IPR000504">
    <property type="entry name" value="RRM_dom"/>
</dbReference>
<dbReference type="Proteomes" id="UP000694549">
    <property type="component" value="Unplaced"/>
</dbReference>
<keyword evidence="1 2" id="KW-0694">RNA-binding</keyword>
<accession>A0A8B9ZSC7</accession>
<dbReference type="Ensembl" id="ENSAZOT00000012090.1">
    <property type="protein sequence ID" value="ENSAZOP00000011322.1"/>
    <property type="gene ID" value="ENSAZOG00000007258.1"/>
</dbReference>
<evidence type="ECO:0000313" key="6">
    <source>
        <dbReference type="Proteomes" id="UP000694549"/>
    </source>
</evidence>
<dbReference type="PANTHER" id="PTHR23189">
    <property type="entry name" value="RNA RECOGNITION MOTIF-CONTAINING"/>
    <property type="match status" value="1"/>
</dbReference>
<dbReference type="AlphaFoldDB" id="A0A8B9ZSC7"/>
<dbReference type="PROSITE" id="PS50102">
    <property type="entry name" value="RRM"/>
    <property type="match status" value="1"/>
</dbReference>
<feature type="compositionally biased region" description="Pro residues" evidence="3">
    <location>
        <begin position="8"/>
        <end position="33"/>
    </location>
</feature>
<dbReference type="SMART" id="SM00360">
    <property type="entry name" value="RRM"/>
    <property type="match status" value="1"/>
</dbReference>
<feature type="compositionally biased region" description="Pro residues" evidence="3">
    <location>
        <begin position="76"/>
        <end position="96"/>
    </location>
</feature>
<dbReference type="GO" id="GO:0003723">
    <property type="term" value="F:RNA binding"/>
    <property type="evidence" value="ECO:0007669"/>
    <property type="project" value="UniProtKB-UniRule"/>
</dbReference>
<proteinExistence type="predicted"/>
<name>A0A8B9ZSC7_9AVES</name>
<dbReference type="CDD" id="cd12587">
    <property type="entry name" value="RRM1_PSF"/>
    <property type="match status" value="1"/>
</dbReference>
<feature type="region of interest" description="Disordered" evidence="3">
    <location>
        <begin position="1"/>
        <end position="109"/>
    </location>
</feature>
<dbReference type="InterPro" id="IPR012677">
    <property type="entry name" value="Nucleotide-bd_a/b_plait_sf"/>
</dbReference>
<dbReference type="FunFam" id="3.30.70.330:FF:000126">
    <property type="entry name" value="paraspeckle component 1 isoform X1"/>
    <property type="match status" value="1"/>
</dbReference>
<evidence type="ECO:0000313" key="5">
    <source>
        <dbReference type="Ensembl" id="ENSAZOP00000011322.1"/>
    </source>
</evidence>
<organism evidence="5 6">
    <name type="scientific">Anas zonorhyncha</name>
    <name type="common">Eastern spot-billed duck</name>
    <dbReference type="NCBI Taxonomy" id="75864"/>
    <lineage>
        <taxon>Eukaryota</taxon>
        <taxon>Metazoa</taxon>
        <taxon>Chordata</taxon>
        <taxon>Craniata</taxon>
        <taxon>Vertebrata</taxon>
        <taxon>Euteleostomi</taxon>
        <taxon>Archelosauria</taxon>
        <taxon>Archosauria</taxon>
        <taxon>Dinosauria</taxon>
        <taxon>Saurischia</taxon>
        <taxon>Theropoda</taxon>
        <taxon>Coelurosauria</taxon>
        <taxon>Aves</taxon>
        <taxon>Neognathae</taxon>
        <taxon>Galloanserae</taxon>
        <taxon>Anseriformes</taxon>
        <taxon>Anatidae</taxon>
        <taxon>Anatinae</taxon>
        <taxon>Anas</taxon>
    </lineage>
</organism>
<feature type="compositionally biased region" description="Low complexity" evidence="3">
    <location>
        <begin position="59"/>
        <end position="75"/>
    </location>
</feature>
<dbReference type="Gene3D" id="3.30.70.330">
    <property type="match status" value="1"/>
</dbReference>
<dbReference type="Pfam" id="PF00076">
    <property type="entry name" value="RRM_1"/>
    <property type="match status" value="1"/>
</dbReference>
<keyword evidence="6" id="KW-1185">Reference proteome</keyword>
<feature type="domain" description="RRM" evidence="4">
    <location>
        <begin position="117"/>
        <end position="189"/>
    </location>
</feature>